<comment type="caution">
    <text evidence="3">The sequence shown here is derived from an EMBL/GenBank/DDBJ whole genome shotgun (WGS) entry which is preliminary data.</text>
</comment>
<keyword evidence="2" id="KW-0812">Transmembrane</keyword>
<keyword evidence="2" id="KW-0472">Membrane</keyword>
<protein>
    <submittedName>
        <fullName evidence="3">Uncharacterized protein</fullName>
    </submittedName>
</protein>
<keyword evidence="4" id="KW-1185">Reference proteome</keyword>
<evidence type="ECO:0000313" key="3">
    <source>
        <dbReference type="EMBL" id="RFU16486.1"/>
    </source>
</evidence>
<accession>A0A372INK9</accession>
<dbReference type="EMBL" id="QVQT01000004">
    <property type="protein sequence ID" value="RFU16486.1"/>
    <property type="molecule type" value="Genomic_DNA"/>
</dbReference>
<keyword evidence="2" id="KW-1133">Transmembrane helix</keyword>
<proteinExistence type="predicted"/>
<evidence type="ECO:0000256" key="2">
    <source>
        <dbReference type="SAM" id="Phobius"/>
    </source>
</evidence>
<dbReference type="Proteomes" id="UP000264702">
    <property type="component" value="Unassembled WGS sequence"/>
</dbReference>
<sequence length="210" mass="23220">MSTLDPREHYHEPSVKEGYEVTDANTTGIIVFLVGLALSIAVFFFLCFVMGKVINRQLEAHDGPLNKWNASTPGVASRNLESSPAIEQQQLQQLTQKFPAPRLQSDNGDGGQDLADLHDREDLLLNYYTWVDRSQGTVRIPIDRAMQLIAQWGLQVAPQSQATEQLMSGDSTPVVEMPLTNGFARTGYEQQEHGPSELAGEQASSHANNR</sequence>
<name>A0A372INK9_9BACT</name>
<feature type="transmembrane region" description="Helical" evidence="2">
    <location>
        <begin position="29"/>
        <end position="49"/>
    </location>
</feature>
<evidence type="ECO:0000313" key="4">
    <source>
        <dbReference type="Proteomes" id="UP000264702"/>
    </source>
</evidence>
<evidence type="ECO:0000256" key="1">
    <source>
        <dbReference type="SAM" id="MobiDB-lite"/>
    </source>
</evidence>
<dbReference type="AlphaFoldDB" id="A0A372INK9"/>
<gene>
    <name evidence="3" type="ORF">D0Y96_14040</name>
</gene>
<feature type="region of interest" description="Disordered" evidence="1">
    <location>
        <begin position="185"/>
        <end position="210"/>
    </location>
</feature>
<dbReference type="RefSeq" id="WP_117300905.1">
    <property type="nucleotide sequence ID" value="NZ_QVQT02000004.1"/>
</dbReference>
<organism evidence="3 4">
    <name type="scientific">Paracidobacterium acidisoli</name>
    <dbReference type="NCBI Taxonomy" id="2303751"/>
    <lineage>
        <taxon>Bacteria</taxon>
        <taxon>Pseudomonadati</taxon>
        <taxon>Acidobacteriota</taxon>
        <taxon>Terriglobia</taxon>
        <taxon>Terriglobales</taxon>
        <taxon>Acidobacteriaceae</taxon>
        <taxon>Paracidobacterium</taxon>
    </lineage>
</organism>
<dbReference type="OrthoDB" id="129807at2"/>
<reference evidence="3 4" key="1">
    <citation type="submission" date="2018-08" db="EMBL/GenBank/DDBJ databases">
        <title>Acidipila sp. 4G-K13, an acidobacterium isolated from forest soil.</title>
        <authorList>
            <person name="Gao Z.-H."/>
            <person name="Qiu L.-H."/>
        </authorList>
    </citation>
    <scope>NUCLEOTIDE SEQUENCE [LARGE SCALE GENOMIC DNA]</scope>
    <source>
        <strain evidence="3 4">4G-K13</strain>
    </source>
</reference>